<dbReference type="KEGG" id="nai:NECAME_08854"/>
<keyword evidence="15" id="KW-0325">Glycoprotein</keyword>
<name>W2TFZ3_NECAM</name>
<evidence type="ECO:0000256" key="8">
    <source>
        <dbReference type="ARBA" id="ARBA00022777"/>
    </source>
</evidence>
<dbReference type="GO" id="GO:0004714">
    <property type="term" value="F:transmembrane receptor protein tyrosine kinase activity"/>
    <property type="evidence" value="ECO:0007669"/>
    <property type="project" value="UniProtKB-EC"/>
</dbReference>
<evidence type="ECO:0000256" key="12">
    <source>
        <dbReference type="ARBA" id="ARBA00023137"/>
    </source>
</evidence>
<keyword evidence="12" id="KW-0829">Tyrosine-protein kinase</keyword>
<evidence type="ECO:0000256" key="13">
    <source>
        <dbReference type="ARBA" id="ARBA00023157"/>
    </source>
</evidence>
<keyword evidence="13" id="KW-1015">Disulfide bond</keyword>
<feature type="domain" description="ALK/LTK-like glycine-rich" evidence="16">
    <location>
        <begin position="3"/>
        <end position="105"/>
    </location>
</feature>
<protein>
    <recommendedName>
        <fullName evidence="2">receptor protein-tyrosine kinase</fullName>
        <ecNumber evidence="2">2.7.10.1</ecNumber>
    </recommendedName>
</protein>
<evidence type="ECO:0000256" key="1">
    <source>
        <dbReference type="ARBA" id="ARBA00004251"/>
    </source>
</evidence>
<feature type="non-terminal residue" evidence="17">
    <location>
        <position position="116"/>
    </location>
</feature>
<dbReference type="GO" id="GO:0005886">
    <property type="term" value="C:plasma membrane"/>
    <property type="evidence" value="ECO:0007669"/>
    <property type="project" value="UniProtKB-SubCell"/>
</dbReference>
<evidence type="ECO:0000256" key="9">
    <source>
        <dbReference type="ARBA" id="ARBA00022840"/>
    </source>
</evidence>
<reference evidence="18" key="1">
    <citation type="journal article" date="2014" name="Nat. Genet.">
        <title>Genome of the human hookworm Necator americanus.</title>
        <authorList>
            <person name="Tang Y.T."/>
            <person name="Gao X."/>
            <person name="Rosa B.A."/>
            <person name="Abubucker S."/>
            <person name="Hallsworth-Pepin K."/>
            <person name="Martin J."/>
            <person name="Tyagi R."/>
            <person name="Heizer E."/>
            <person name="Zhang X."/>
            <person name="Bhonagiri-Palsikar V."/>
            <person name="Minx P."/>
            <person name="Warren W.C."/>
            <person name="Wang Q."/>
            <person name="Zhan B."/>
            <person name="Hotez P.J."/>
            <person name="Sternberg P.W."/>
            <person name="Dougall A."/>
            <person name="Gaze S.T."/>
            <person name="Mulvenna J."/>
            <person name="Sotillo J."/>
            <person name="Ranganathan S."/>
            <person name="Rabelo E.M."/>
            <person name="Wilson R.K."/>
            <person name="Felgner P.L."/>
            <person name="Bethony J."/>
            <person name="Hawdon J.M."/>
            <person name="Gasser R.B."/>
            <person name="Loukas A."/>
            <person name="Mitreva M."/>
        </authorList>
    </citation>
    <scope>NUCLEOTIDE SEQUENCE [LARGE SCALE GENOMIC DNA]</scope>
</reference>
<dbReference type="OrthoDB" id="5811584at2759"/>
<evidence type="ECO:0000256" key="7">
    <source>
        <dbReference type="ARBA" id="ARBA00022741"/>
    </source>
</evidence>
<keyword evidence="7" id="KW-0547">Nucleotide-binding</keyword>
<dbReference type="EC" id="2.7.10.1" evidence="2"/>
<keyword evidence="9" id="KW-0067">ATP-binding</keyword>
<comment type="subcellular location">
    <subcellularLocation>
        <location evidence="1">Cell membrane</location>
        <topology evidence="1">Single-pass type I membrane protein</topology>
    </subcellularLocation>
</comment>
<dbReference type="Pfam" id="PF12810">
    <property type="entry name" value="ALK_LTK_GRD"/>
    <property type="match status" value="1"/>
</dbReference>
<evidence type="ECO:0000256" key="2">
    <source>
        <dbReference type="ARBA" id="ARBA00011902"/>
    </source>
</evidence>
<keyword evidence="11" id="KW-0472">Membrane</keyword>
<keyword evidence="14" id="KW-0675">Receptor</keyword>
<evidence type="ECO:0000256" key="3">
    <source>
        <dbReference type="ARBA" id="ARBA00022475"/>
    </source>
</evidence>
<dbReference type="InterPro" id="IPR055163">
    <property type="entry name" value="ALK/LTK-like_GRD"/>
</dbReference>
<dbReference type="AlphaFoldDB" id="W2TFZ3"/>
<evidence type="ECO:0000313" key="18">
    <source>
        <dbReference type="Proteomes" id="UP000053676"/>
    </source>
</evidence>
<keyword evidence="3" id="KW-1003">Cell membrane</keyword>
<evidence type="ECO:0000256" key="6">
    <source>
        <dbReference type="ARBA" id="ARBA00022729"/>
    </source>
</evidence>
<sequence length="116" mass="11906">LVACGAEGGSFPSEDVSNGGGCVTADLDLVIGNKLHFSIGQKGESPCDNSVTTPMEKEVRERLCSGKYVDIWLNSSQIHGTGGGGPTTVSLDSTYIIVAAGGGGTYPREFIDGVPK</sequence>
<evidence type="ECO:0000313" key="17">
    <source>
        <dbReference type="EMBL" id="ETN80960.1"/>
    </source>
</evidence>
<evidence type="ECO:0000256" key="5">
    <source>
        <dbReference type="ARBA" id="ARBA00022692"/>
    </source>
</evidence>
<evidence type="ECO:0000256" key="15">
    <source>
        <dbReference type="ARBA" id="ARBA00023180"/>
    </source>
</evidence>
<proteinExistence type="predicted"/>
<evidence type="ECO:0000256" key="4">
    <source>
        <dbReference type="ARBA" id="ARBA00022679"/>
    </source>
</evidence>
<dbReference type="STRING" id="51031.W2TFZ3"/>
<evidence type="ECO:0000256" key="10">
    <source>
        <dbReference type="ARBA" id="ARBA00022989"/>
    </source>
</evidence>
<evidence type="ECO:0000259" key="16">
    <source>
        <dbReference type="Pfam" id="PF12810"/>
    </source>
</evidence>
<dbReference type="Proteomes" id="UP000053676">
    <property type="component" value="Unassembled WGS sequence"/>
</dbReference>
<keyword evidence="8" id="KW-0418">Kinase</keyword>
<dbReference type="GO" id="GO:0005524">
    <property type="term" value="F:ATP binding"/>
    <property type="evidence" value="ECO:0007669"/>
    <property type="project" value="UniProtKB-KW"/>
</dbReference>
<feature type="non-terminal residue" evidence="17">
    <location>
        <position position="1"/>
    </location>
</feature>
<evidence type="ECO:0000256" key="11">
    <source>
        <dbReference type="ARBA" id="ARBA00023136"/>
    </source>
</evidence>
<keyword evidence="6" id="KW-0732">Signal</keyword>
<gene>
    <name evidence="17" type="ORF">NECAME_08854</name>
</gene>
<keyword evidence="4" id="KW-0808">Transferase</keyword>
<keyword evidence="5" id="KW-0812">Transmembrane</keyword>
<keyword evidence="18" id="KW-1185">Reference proteome</keyword>
<accession>W2TFZ3</accession>
<organism evidence="17 18">
    <name type="scientific">Necator americanus</name>
    <name type="common">Human hookworm</name>
    <dbReference type="NCBI Taxonomy" id="51031"/>
    <lineage>
        <taxon>Eukaryota</taxon>
        <taxon>Metazoa</taxon>
        <taxon>Ecdysozoa</taxon>
        <taxon>Nematoda</taxon>
        <taxon>Chromadorea</taxon>
        <taxon>Rhabditida</taxon>
        <taxon>Rhabditina</taxon>
        <taxon>Rhabditomorpha</taxon>
        <taxon>Strongyloidea</taxon>
        <taxon>Ancylostomatidae</taxon>
        <taxon>Bunostominae</taxon>
        <taxon>Necator</taxon>
    </lineage>
</organism>
<evidence type="ECO:0000256" key="14">
    <source>
        <dbReference type="ARBA" id="ARBA00023170"/>
    </source>
</evidence>
<dbReference type="EMBL" id="KI658903">
    <property type="protein sequence ID" value="ETN80960.1"/>
    <property type="molecule type" value="Genomic_DNA"/>
</dbReference>
<keyword evidence="10" id="KW-1133">Transmembrane helix</keyword>